<keyword evidence="1" id="KW-1133">Transmembrane helix</keyword>
<comment type="caution">
    <text evidence="3">The sequence shown here is derived from an EMBL/GenBank/DDBJ whole genome shotgun (WGS) entry which is preliminary data.</text>
</comment>
<dbReference type="Proteomes" id="UP000661507">
    <property type="component" value="Unassembled WGS sequence"/>
</dbReference>
<keyword evidence="1" id="KW-0812">Transmembrane</keyword>
<name>A0A917KCY3_9PROT</name>
<feature type="transmembrane region" description="Helical" evidence="1">
    <location>
        <begin position="12"/>
        <end position="36"/>
    </location>
</feature>
<evidence type="ECO:0000313" key="4">
    <source>
        <dbReference type="Proteomes" id="UP000661507"/>
    </source>
</evidence>
<reference evidence="3" key="1">
    <citation type="journal article" date="2014" name="Int. J. Syst. Evol. Microbiol.">
        <title>Complete genome sequence of Corynebacterium casei LMG S-19264T (=DSM 44701T), isolated from a smear-ripened cheese.</title>
        <authorList>
            <consortium name="US DOE Joint Genome Institute (JGI-PGF)"/>
            <person name="Walter F."/>
            <person name="Albersmeier A."/>
            <person name="Kalinowski J."/>
            <person name="Ruckert C."/>
        </authorList>
    </citation>
    <scope>NUCLEOTIDE SEQUENCE</scope>
    <source>
        <strain evidence="3">CGMCC 1.3617</strain>
    </source>
</reference>
<dbReference type="RefSeq" id="WP_188966292.1">
    <property type="nucleotide sequence ID" value="NZ_BMKW01000003.1"/>
</dbReference>
<feature type="transmembrane region" description="Helical" evidence="1">
    <location>
        <begin position="121"/>
        <end position="138"/>
    </location>
</feature>
<protein>
    <recommendedName>
        <fullName evidence="2">TadE-like domain-containing protein</fullName>
    </recommendedName>
</protein>
<gene>
    <name evidence="3" type="ORF">GCM10011320_14660</name>
</gene>
<evidence type="ECO:0000256" key="1">
    <source>
        <dbReference type="SAM" id="Phobius"/>
    </source>
</evidence>
<keyword evidence="1" id="KW-0472">Membrane</keyword>
<dbReference type="AlphaFoldDB" id="A0A917KCY3"/>
<evidence type="ECO:0000313" key="3">
    <source>
        <dbReference type="EMBL" id="GGJ08786.1"/>
    </source>
</evidence>
<keyword evidence="4" id="KW-1185">Reference proteome</keyword>
<accession>A0A917KCY3</accession>
<proteinExistence type="predicted"/>
<evidence type="ECO:0000259" key="2">
    <source>
        <dbReference type="Pfam" id="PF07811"/>
    </source>
</evidence>
<sequence>MPKSAFASRRPLGRRGVAAVEFAIVAGLLFLTMLAVMDMARYYMTMHSMRTVVAQAGRALMINPALASGTRTCNDAGLLSSAGGLGFIASTGNLCVTRSAATTAAGGTITGMTEMYLELDAPFTFVIPVFGLTTVTIVERQRFRFAT</sequence>
<organism evidence="3 4">
    <name type="scientific">Neoroseomonas lacus</name>
    <dbReference type="NCBI Taxonomy" id="287609"/>
    <lineage>
        <taxon>Bacteria</taxon>
        <taxon>Pseudomonadati</taxon>
        <taxon>Pseudomonadota</taxon>
        <taxon>Alphaproteobacteria</taxon>
        <taxon>Acetobacterales</taxon>
        <taxon>Acetobacteraceae</taxon>
        <taxon>Neoroseomonas</taxon>
    </lineage>
</organism>
<dbReference type="Pfam" id="PF07811">
    <property type="entry name" value="TadE"/>
    <property type="match status" value="1"/>
</dbReference>
<reference evidence="3" key="2">
    <citation type="submission" date="2020-09" db="EMBL/GenBank/DDBJ databases">
        <authorList>
            <person name="Sun Q."/>
            <person name="Zhou Y."/>
        </authorList>
    </citation>
    <scope>NUCLEOTIDE SEQUENCE</scope>
    <source>
        <strain evidence="3">CGMCC 1.3617</strain>
    </source>
</reference>
<dbReference type="InterPro" id="IPR012495">
    <property type="entry name" value="TadE-like_dom"/>
</dbReference>
<feature type="domain" description="TadE-like" evidence="2">
    <location>
        <begin position="16"/>
        <end position="58"/>
    </location>
</feature>
<dbReference type="EMBL" id="BMKW01000003">
    <property type="protein sequence ID" value="GGJ08786.1"/>
    <property type="molecule type" value="Genomic_DNA"/>
</dbReference>